<dbReference type="GO" id="GO:0032259">
    <property type="term" value="P:methylation"/>
    <property type="evidence" value="ECO:0007669"/>
    <property type="project" value="UniProtKB-KW"/>
</dbReference>
<dbReference type="AlphaFoldDB" id="A0A1H2M2I7"/>
<dbReference type="EMBL" id="LT629799">
    <property type="protein sequence ID" value="SDU87364.1"/>
    <property type="molecule type" value="Genomic_DNA"/>
</dbReference>
<dbReference type="Gene3D" id="3.40.50.150">
    <property type="entry name" value="Vaccinia Virus protein VP39"/>
    <property type="match status" value="2"/>
</dbReference>
<feature type="region of interest" description="Disordered" evidence="1">
    <location>
        <begin position="1"/>
        <end position="33"/>
    </location>
</feature>
<dbReference type="Proteomes" id="UP000198825">
    <property type="component" value="Chromosome I"/>
</dbReference>
<dbReference type="SUPFAM" id="SSF53335">
    <property type="entry name" value="S-adenosyl-L-methionine-dependent methyltransferases"/>
    <property type="match status" value="1"/>
</dbReference>
<protein>
    <submittedName>
        <fullName evidence="2">Adenine-specific DNA methylase, contains a Zn-ribbon domain</fullName>
    </submittedName>
</protein>
<evidence type="ECO:0000313" key="3">
    <source>
        <dbReference type="Proteomes" id="UP000198825"/>
    </source>
</evidence>
<keyword evidence="2" id="KW-0489">Methyltransferase</keyword>
<dbReference type="REBASE" id="163201">
    <property type="entry name" value="M.Fsa21743ORF1279P"/>
</dbReference>
<keyword evidence="3" id="KW-1185">Reference proteome</keyword>
<dbReference type="PROSITE" id="PS00092">
    <property type="entry name" value="N6_MTASE"/>
    <property type="match status" value="1"/>
</dbReference>
<organism evidence="2 3">
    <name type="scientific">Microlunatus sagamiharensis</name>
    <dbReference type="NCBI Taxonomy" id="546874"/>
    <lineage>
        <taxon>Bacteria</taxon>
        <taxon>Bacillati</taxon>
        <taxon>Actinomycetota</taxon>
        <taxon>Actinomycetes</taxon>
        <taxon>Propionibacteriales</taxon>
        <taxon>Propionibacteriaceae</taxon>
        <taxon>Microlunatus</taxon>
    </lineage>
</organism>
<dbReference type="GO" id="GO:0003676">
    <property type="term" value="F:nucleic acid binding"/>
    <property type="evidence" value="ECO:0007669"/>
    <property type="project" value="InterPro"/>
</dbReference>
<gene>
    <name evidence="2" type="ORF">SAMN04488544_1279</name>
</gene>
<evidence type="ECO:0000256" key="1">
    <source>
        <dbReference type="SAM" id="MobiDB-lite"/>
    </source>
</evidence>
<keyword evidence="2" id="KW-0808">Transferase</keyword>
<dbReference type="OrthoDB" id="3197274at2"/>
<feature type="compositionally biased region" description="Low complexity" evidence="1">
    <location>
        <begin position="19"/>
        <end position="30"/>
    </location>
</feature>
<proteinExistence type="predicted"/>
<reference evidence="3" key="1">
    <citation type="submission" date="2016-10" db="EMBL/GenBank/DDBJ databases">
        <authorList>
            <person name="Varghese N."/>
            <person name="Submissions S."/>
        </authorList>
    </citation>
    <scope>NUCLEOTIDE SEQUENCE [LARGE SCALE GENOMIC DNA]</scope>
    <source>
        <strain evidence="3">DSM 21743</strain>
    </source>
</reference>
<evidence type="ECO:0000313" key="2">
    <source>
        <dbReference type="EMBL" id="SDU87364.1"/>
    </source>
</evidence>
<name>A0A1H2M2I7_9ACTN</name>
<sequence>MTEPAAPCATQPDWAPTVASMGSAAAPSGPEVSPSRIVAVPARTALEHNFPAVLISAAAQRESWRKELHRPATHTHKWWAQRLGSVFRGILTAAVTETAEQAGDAYAGPTRLDGLTVFDCFAGSGTTLVEAVKLGARAVGRDINPVAALVQRQALARWDEGLLTTAFKQVAAACQDEIERVHRSAAGEHVLYYFWVLHVACRECGDDVELFSSYVFAKHAYPARRPLAQAVCATCHDVVAVNPAEQSGFTCANGHEHATFDGPVNGRKMMCGSGHTSAVVDALDALDGHPPDASMYAKLVLTADGAREYRPIDDFDRALYEQTARLHEEHAGDLVSPVGHLESGYNTTMPLRWGYRRWEQFFNARQLYCLGLLGAAVRDLDESAEREALATLFSGTLEFNNLFCSYKGEGTGAVRHMFKHHVLQPQRTPLEAHPWGVASSSGSFSALFETRLLRAQRYKQRPDDLVSDAAGTVRRRDGLSAELDVDVVSSWAELANAARPAAYVVAGDSASTDLPDASVALIVTDPPYMDNVHYSELADFFHAWLVGVRPYPGYPQLATTRQDGEVQAVAADAFESAIRAVWVECARVLADDGLLAFTFHHARETGWTSLMSALRAAGLVVTAIQPVKAEMSSSAVKSAALVPSNLDSIVVCRKADRASSSAAVGQADVAAAGDVAVQRLLALARSGIDVSANDVGSVVRGSVLALQTRPGCPITMSELQELASAAVATATADLAASVGLRPTPVAPAGPTGP</sequence>
<accession>A0A1H2M2I7</accession>
<dbReference type="GO" id="GO:0008168">
    <property type="term" value="F:methyltransferase activity"/>
    <property type="evidence" value="ECO:0007669"/>
    <property type="project" value="UniProtKB-KW"/>
</dbReference>
<dbReference type="InterPro" id="IPR029063">
    <property type="entry name" value="SAM-dependent_MTases_sf"/>
</dbReference>
<dbReference type="InterPro" id="IPR002052">
    <property type="entry name" value="DNA_methylase_N6_adenine_CS"/>
</dbReference>